<gene>
    <name evidence="3" type="ORF">ACFOFO_03165</name>
</gene>
<proteinExistence type="inferred from homology"/>
<evidence type="ECO:0000313" key="4">
    <source>
        <dbReference type="Proteomes" id="UP001595530"/>
    </source>
</evidence>
<dbReference type="CDD" id="cd07814">
    <property type="entry name" value="SRPBCC_CalC_Aha1-like"/>
    <property type="match status" value="1"/>
</dbReference>
<dbReference type="Pfam" id="PF08327">
    <property type="entry name" value="AHSA1"/>
    <property type="match status" value="1"/>
</dbReference>
<dbReference type="Proteomes" id="UP001595530">
    <property type="component" value="Unassembled WGS sequence"/>
</dbReference>
<accession>A0ABV7EZU9</accession>
<dbReference type="EMBL" id="JBHRTP010000008">
    <property type="protein sequence ID" value="MFC3106966.1"/>
    <property type="molecule type" value="Genomic_DNA"/>
</dbReference>
<name>A0ABV7EZU9_9BURK</name>
<dbReference type="Gene3D" id="3.30.530.20">
    <property type="match status" value="1"/>
</dbReference>
<evidence type="ECO:0000259" key="2">
    <source>
        <dbReference type="Pfam" id="PF08327"/>
    </source>
</evidence>
<protein>
    <submittedName>
        <fullName evidence="3">SRPBCC domain-containing protein</fullName>
    </submittedName>
</protein>
<comment type="similarity">
    <text evidence="1">Belongs to the AHA1 family.</text>
</comment>
<organism evidence="3 4">
    <name type="scientific">Undibacterium arcticum</name>
    <dbReference type="NCBI Taxonomy" id="1762892"/>
    <lineage>
        <taxon>Bacteria</taxon>
        <taxon>Pseudomonadati</taxon>
        <taxon>Pseudomonadota</taxon>
        <taxon>Betaproteobacteria</taxon>
        <taxon>Burkholderiales</taxon>
        <taxon>Oxalobacteraceae</taxon>
        <taxon>Undibacterium</taxon>
    </lineage>
</organism>
<dbReference type="RefSeq" id="WP_390326173.1">
    <property type="nucleotide sequence ID" value="NZ_JBHRTP010000008.1"/>
</dbReference>
<feature type="domain" description="Activator of Hsp90 ATPase homologue 1/2-like C-terminal" evidence="2">
    <location>
        <begin position="24"/>
        <end position="171"/>
    </location>
</feature>
<dbReference type="SUPFAM" id="SSF55961">
    <property type="entry name" value="Bet v1-like"/>
    <property type="match status" value="1"/>
</dbReference>
<comment type="caution">
    <text evidence="3">The sequence shown here is derived from an EMBL/GenBank/DDBJ whole genome shotgun (WGS) entry which is preliminary data.</text>
</comment>
<dbReference type="InterPro" id="IPR013538">
    <property type="entry name" value="ASHA1/2-like_C"/>
</dbReference>
<keyword evidence="4" id="KW-1185">Reference proteome</keyword>
<evidence type="ECO:0000313" key="3">
    <source>
        <dbReference type="EMBL" id="MFC3106966.1"/>
    </source>
</evidence>
<evidence type="ECO:0000256" key="1">
    <source>
        <dbReference type="ARBA" id="ARBA00006817"/>
    </source>
</evidence>
<sequence>MAEQNNLTTQSAQAGDFVITRTVDAPRALVWKAYTEREHLMQWFGPKGFTMPSCKLDLRPGGVFHYCMRSPDGFDMWGKWIFRDIVKPERLVNTVSFSDAQGGVTRHPMSPTWPLETLATATFTEHEGKTTITIHWAAINATAEEQKTFDDSHEGMRVGYSGTFDQLEAFLANTMREQKQ</sequence>
<reference evidence="4" key="1">
    <citation type="journal article" date="2019" name="Int. J. Syst. Evol. Microbiol.">
        <title>The Global Catalogue of Microorganisms (GCM) 10K type strain sequencing project: providing services to taxonomists for standard genome sequencing and annotation.</title>
        <authorList>
            <consortium name="The Broad Institute Genomics Platform"/>
            <consortium name="The Broad Institute Genome Sequencing Center for Infectious Disease"/>
            <person name="Wu L."/>
            <person name="Ma J."/>
        </authorList>
    </citation>
    <scope>NUCLEOTIDE SEQUENCE [LARGE SCALE GENOMIC DNA]</scope>
    <source>
        <strain evidence="4">KCTC 42986</strain>
    </source>
</reference>
<dbReference type="InterPro" id="IPR023393">
    <property type="entry name" value="START-like_dom_sf"/>
</dbReference>